<protein>
    <submittedName>
        <fullName evidence="5">LytTR family two component transcriptional regulator</fullName>
    </submittedName>
</protein>
<dbReference type="PANTHER" id="PTHR37299">
    <property type="entry name" value="TRANSCRIPTIONAL REGULATOR-RELATED"/>
    <property type="match status" value="1"/>
</dbReference>
<evidence type="ECO:0000313" key="5">
    <source>
        <dbReference type="EMBL" id="PRX64884.1"/>
    </source>
</evidence>
<dbReference type="InterPro" id="IPR001789">
    <property type="entry name" value="Sig_transdc_resp-reg_receiver"/>
</dbReference>
<evidence type="ECO:0000256" key="1">
    <source>
        <dbReference type="PROSITE-ProRule" id="PRU00169"/>
    </source>
</evidence>
<dbReference type="InterPro" id="IPR046947">
    <property type="entry name" value="LytR-like"/>
</dbReference>
<dbReference type="Proteomes" id="UP000238312">
    <property type="component" value="Unassembled WGS sequence"/>
</dbReference>
<sequence>MPGQSSHSRAARLRTLIVDHDHATRAQLERLLCRHQEVELVAACATARAAAEAMKRRRPDLVFLDPGRPEEGGLKVFDVLRGRRWPAVVLMAAAGAPLPGAEEVHEVDRLVKPCDRVALQAVLARVVSRLAAGGRPAGTSPPDRFSGGGRVAGPPPLGRLPIEGAGRIQFLDLAAIDYIRAEGKYARIHVGSRTHLVRGTLTLLQERLDPRTFLRVHRSLIVRLDRIREVEILRHGELRLFLSTGDSLISGRTYRDQLRLSLGLPT</sequence>
<evidence type="ECO:0000259" key="4">
    <source>
        <dbReference type="PROSITE" id="PS50930"/>
    </source>
</evidence>
<dbReference type="SMART" id="SM00448">
    <property type="entry name" value="REC"/>
    <property type="match status" value="1"/>
</dbReference>
<evidence type="ECO:0000313" key="6">
    <source>
        <dbReference type="Proteomes" id="UP000238312"/>
    </source>
</evidence>
<feature type="domain" description="Response regulatory" evidence="3">
    <location>
        <begin position="14"/>
        <end position="127"/>
    </location>
</feature>
<dbReference type="SMART" id="SM00850">
    <property type="entry name" value="LytTR"/>
    <property type="match status" value="1"/>
</dbReference>
<reference evidence="5 6" key="1">
    <citation type="submission" date="2018-03" db="EMBL/GenBank/DDBJ databases">
        <title>Genomic Encyclopedia of Type Strains, Phase III (KMG-III): the genomes of soil and plant-associated and newly described type strains.</title>
        <authorList>
            <person name="Whitman W."/>
        </authorList>
    </citation>
    <scope>NUCLEOTIDE SEQUENCE [LARGE SCALE GENOMIC DNA]</scope>
    <source>
        <strain evidence="5 6">CGMCC 4.7104</strain>
    </source>
</reference>
<dbReference type="GO" id="GO:0003677">
    <property type="term" value="F:DNA binding"/>
    <property type="evidence" value="ECO:0007669"/>
    <property type="project" value="InterPro"/>
</dbReference>
<dbReference type="RefSeq" id="WP_106241578.1">
    <property type="nucleotide sequence ID" value="NZ_PVNG01000008.1"/>
</dbReference>
<dbReference type="PROSITE" id="PS50110">
    <property type="entry name" value="RESPONSE_REGULATORY"/>
    <property type="match status" value="1"/>
</dbReference>
<gene>
    <name evidence="5" type="ORF">B0I32_108245</name>
</gene>
<feature type="domain" description="HTH LytTR-type" evidence="4">
    <location>
        <begin position="160"/>
        <end position="264"/>
    </location>
</feature>
<dbReference type="PROSITE" id="PS50930">
    <property type="entry name" value="HTH_LYTTR"/>
    <property type="match status" value="1"/>
</dbReference>
<keyword evidence="1" id="KW-0597">Phosphoprotein</keyword>
<dbReference type="Pfam" id="PF00072">
    <property type="entry name" value="Response_reg"/>
    <property type="match status" value="1"/>
</dbReference>
<accession>A0A2T0MZP9</accession>
<dbReference type="Gene3D" id="3.40.50.2300">
    <property type="match status" value="1"/>
</dbReference>
<dbReference type="InterPro" id="IPR007492">
    <property type="entry name" value="LytTR_DNA-bd_dom"/>
</dbReference>
<proteinExistence type="predicted"/>
<keyword evidence="6" id="KW-1185">Reference proteome</keyword>
<organism evidence="5 6">
    <name type="scientific">Nonomuraea fuscirosea</name>
    <dbReference type="NCBI Taxonomy" id="1291556"/>
    <lineage>
        <taxon>Bacteria</taxon>
        <taxon>Bacillati</taxon>
        <taxon>Actinomycetota</taxon>
        <taxon>Actinomycetes</taxon>
        <taxon>Streptosporangiales</taxon>
        <taxon>Streptosporangiaceae</taxon>
        <taxon>Nonomuraea</taxon>
    </lineage>
</organism>
<comment type="caution">
    <text evidence="5">The sequence shown here is derived from an EMBL/GenBank/DDBJ whole genome shotgun (WGS) entry which is preliminary data.</text>
</comment>
<dbReference type="Gene3D" id="2.40.50.1020">
    <property type="entry name" value="LytTr DNA-binding domain"/>
    <property type="match status" value="1"/>
</dbReference>
<feature type="region of interest" description="Disordered" evidence="2">
    <location>
        <begin position="133"/>
        <end position="156"/>
    </location>
</feature>
<evidence type="ECO:0000259" key="3">
    <source>
        <dbReference type="PROSITE" id="PS50110"/>
    </source>
</evidence>
<dbReference type="InterPro" id="IPR011006">
    <property type="entry name" value="CheY-like_superfamily"/>
</dbReference>
<name>A0A2T0MZP9_9ACTN</name>
<dbReference type="GO" id="GO:0000156">
    <property type="term" value="F:phosphorelay response regulator activity"/>
    <property type="evidence" value="ECO:0007669"/>
    <property type="project" value="InterPro"/>
</dbReference>
<dbReference type="AlphaFoldDB" id="A0A2T0MZP9"/>
<dbReference type="OrthoDB" id="236568at2"/>
<dbReference type="PANTHER" id="PTHR37299:SF1">
    <property type="entry name" value="STAGE 0 SPORULATION PROTEIN A HOMOLOG"/>
    <property type="match status" value="1"/>
</dbReference>
<feature type="modified residue" description="4-aspartylphosphate" evidence="1">
    <location>
        <position position="65"/>
    </location>
</feature>
<evidence type="ECO:0000256" key="2">
    <source>
        <dbReference type="SAM" id="MobiDB-lite"/>
    </source>
</evidence>
<dbReference type="EMBL" id="PVNG01000008">
    <property type="protein sequence ID" value="PRX64884.1"/>
    <property type="molecule type" value="Genomic_DNA"/>
</dbReference>
<dbReference type="SUPFAM" id="SSF52172">
    <property type="entry name" value="CheY-like"/>
    <property type="match status" value="1"/>
</dbReference>
<dbReference type="Pfam" id="PF04397">
    <property type="entry name" value="LytTR"/>
    <property type="match status" value="1"/>
</dbReference>